<evidence type="ECO:0000256" key="19">
    <source>
        <dbReference type="PIRNR" id="PIRNR017184"/>
    </source>
</evidence>
<dbReference type="CDD" id="cd01171">
    <property type="entry name" value="YXKO-related"/>
    <property type="match status" value="1"/>
</dbReference>
<dbReference type="eggNOG" id="COG0063">
    <property type="taxonomic scope" value="Bacteria"/>
</dbReference>
<evidence type="ECO:0000313" key="22">
    <source>
        <dbReference type="EMBL" id="AFC23228.1"/>
    </source>
</evidence>
<feature type="binding site" evidence="18">
    <location>
        <position position="127"/>
    </location>
    <ligand>
        <name>K(+)</name>
        <dbReference type="ChEBI" id="CHEBI:29103"/>
    </ligand>
</feature>
<dbReference type="GO" id="GO:0016301">
    <property type="term" value="F:kinase activity"/>
    <property type="evidence" value="ECO:0007669"/>
    <property type="project" value="UniProtKB-KW"/>
</dbReference>
<dbReference type="SUPFAM" id="SSF53613">
    <property type="entry name" value="Ribokinase-like"/>
    <property type="match status" value="1"/>
</dbReference>
<evidence type="ECO:0000259" key="21">
    <source>
        <dbReference type="PROSITE" id="PS51385"/>
    </source>
</evidence>
<dbReference type="InterPro" id="IPR029056">
    <property type="entry name" value="Ribokinase-like"/>
</dbReference>
<evidence type="ECO:0000256" key="14">
    <source>
        <dbReference type="ARBA" id="ARBA00025153"/>
    </source>
</evidence>
<feature type="binding site" evidence="18">
    <location>
        <position position="163"/>
    </location>
    <ligand>
        <name>K(+)</name>
        <dbReference type="ChEBI" id="CHEBI:29103"/>
    </ligand>
</feature>
<dbReference type="InterPro" id="IPR000631">
    <property type="entry name" value="CARKD"/>
</dbReference>
<evidence type="ECO:0000256" key="10">
    <source>
        <dbReference type="ARBA" id="ARBA00023027"/>
    </source>
</evidence>
<keyword evidence="12 17" id="KW-0456">Lyase</keyword>
<dbReference type="EC" id="4.2.1.136" evidence="19"/>
<evidence type="ECO:0000256" key="16">
    <source>
        <dbReference type="ARBA" id="ARBA00049209"/>
    </source>
</evidence>
<dbReference type="GO" id="GO:0005524">
    <property type="term" value="F:ATP binding"/>
    <property type="evidence" value="ECO:0007669"/>
    <property type="project" value="UniProtKB-UniRule"/>
</dbReference>
<comment type="function">
    <text evidence="18">Catalyzes the epimerization of the S- and R-forms of NAD(P)HX, a damaged form of NAD(P)H that is a result of enzymatic or heat-dependent hydration. This is a prerequisite for the S-specific NAD(P)H-hydrate dehydratase to allow the repair of both epimers of NAD(P)HX.</text>
</comment>
<feature type="binding site" evidence="17">
    <location>
        <position position="440"/>
    </location>
    <ligand>
        <name>(6S)-NADPHX</name>
        <dbReference type="ChEBI" id="CHEBI:64076"/>
    </ligand>
</feature>
<comment type="function">
    <text evidence="17">Catalyzes the dehydration of the S-form of NAD(P)HX at the expense of ADP, which is converted to AMP. Together with NAD(P)HX epimerase, which catalyzes the epimerization of the S- and R-forms, the enzyme allows the repair of both epimers of NAD(P)HX, a damaged form of NAD(P)H that is a result of enzymatic or heat-dependent hydration.</text>
</comment>
<dbReference type="SUPFAM" id="SSF64153">
    <property type="entry name" value="YjeF N-terminal domain-like"/>
    <property type="match status" value="1"/>
</dbReference>
<dbReference type="RefSeq" id="WP_014373473.1">
    <property type="nucleotide sequence ID" value="NC_016940.1"/>
</dbReference>
<feature type="binding site" evidence="17">
    <location>
        <position position="439"/>
    </location>
    <ligand>
        <name>AMP</name>
        <dbReference type="ChEBI" id="CHEBI:456215"/>
    </ligand>
</feature>
<dbReference type="Gene3D" id="3.40.50.10260">
    <property type="entry name" value="YjeF N-terminal domain"/>
    <property type="match status" value="1"/>
</dbReference>
<evidence type="ECO:0000256" key="8">
    <source>
        <dbReference type="ARBA" id="ARBA00022857"/>
    </source>
</evidence>
<dbReference type="HAMAP" id="MF_01965">
    <property type="entry name" value="NADHX_dehydratase"/>
    <property type="match status" value="1"/>
</dbReference>
<evidence type="ECO:0000256" key="18">
    <source>
        <dbReference type="HAMAP-Rule" id="MF_01966"/>
    </source>
</evidence>
<evidence type="ECO:0000256" key="15">
    <source>
        <dbReference type="ARBA" id="ARBA00048238"/>
    </source>
</evidence>
<comment type="subunit">
    <text evidence="17">Homotetramer.</text>
</comment>
<evidence type="ECO:0000256" key="3">
    <source>
        <dbReference type="ARBA" id="ARBA00006001"/>
    </source>
</evidence>
<evidence type="ECO:0000256" key="1">
    <source>
        <dbReference type="ARBA" id="ARBA00000013"/>
    </source>
</evidence>
<sequence length="517" mass="56941">MKILTLEQLRAAEQAALAAEQISNLDLMQRAAKTFADWVAEQFPAGEYQWLSFLCGSGNNGGDGLAAARILSEMGYGVEVFIYRLQRETEDFLDQYEALKASGEVEITEILSLADLPVFDEREIIVDALLGSGLNRPLEGELAEIVEAINQCPNIILALDCPTGLQAEQPTVSSSIQADYTLSFETPRFAFMFPDNYDRVGEFHFRSIGLPQEFIANLPAHNYYVTPKTIANIYQKRGKYAHKGLFGHALLIMGSHGKMGAAILATRACLRAGAGLVTVHVPSCGYEVIQGAVPEAMVNLDDDRYVFTRIYDLQKYNTIAIGCGLSTKNKTRNALCYLLKHRDTPTVLDADALNILAQSPDWWEYIPKQSILTPHPKEFERMFGRSHNNFERYELLRQKAMELEVYIILKGANSCIATPEGNCYFNSTGNPGMGTAGSGDVLTGILTGLLAQPYSPLEACILGVYVHGLAGDLAVVEKSQEGLMAGDLIDYLGKAFLALNPKRKKIQKKVQSKHPIV</sequence>
<gene>
    <name evidence="18" type="primary">nnrE</name>
    <name evidence="17" type="synonym">nnrD</name>
    <name evidence="22" type="ordered locus">SGRA_0489</name>
</gene>
<dbReference type="GO" id="GO:0052855">
    <property type="term" value="F:ADP-dependent NAD(P)H-hydrate dehydratase activity"/>
    <property type="evidence" value="ECO:0007669"/>
    <property type="project" value="UniProtKB-UniRule"/>
</dbReference>
<feature type="binding site" evidence="17">
    <location>
        <begin position="410"/>
        <end position="414"/>
    </location>
    <ligand>
        <name>AMP</name>
        <dbReference type="ChEBI" id="CHEBI:456215"/>
    </ligand>
</feature>
<feature type="binding site" evidence="18">
    <location>
        <begin position="131"/>
        <end position="137"/>
    </location>
    <ligand>
        <name>(6S)-NADPHX</name>
        <dbReference type="ChEBI" id="CHEBI:64076"/>
    </ligand>
</feature>
<comment type="catalytic activity">
    <reaction evidence="15 17 19">
        <text>(6S)-NADHX + ADP = AMP + phosphate + NADH + H(+)</text>
        <dbReference type="Rhea" id="RHEA:32223"/>
        <dbReference type="ChEBI" id="CHEBI:15378"/>
        <dbReference type="ChEBI" id="CHEBI:43474"/>
        <dbReference type="ChEBI" id="CHEBI:57945"/>
        <dbReference type="ChEBI" id="CHEBI:64074"/>
        <dbReference type="ChEBI" id="CHEBI:456215"/>
        <dbReference type="ChEBI" id="CHEBI:456216"/>
        <dbReference type="EC" id="4.2.1.136"/>
    </reaction>
</comment>
<evidence type="ECO:0000256" key="9">
    <source>
        <dbReference type="ARBA" id="ARBA00022958"/>
    </source>
</evidence>
<keyword evidence="5 18" id="KW-0479">Metal-binding</keyword>
<dbReference type="AlphaFoldDB" id="H6L9Q0"/>
<dbReference type="EMBL" id="CP002831">
    <property type="protein sequence ID" value="AFC23228.1"/>
    <property type="molecule type" value="Genomic_DNA"/>
</dbReference>
<comment type="similarity">
    <text evidence="4 19">In the C-terminal section; belongs to the NnrD/CARKD family.</text>
</comment>
<dbReference type="PROSITE" id="PS51383">
    <property type="entry name" value="YJEF_C_3"/>
    <property type="match status" value="1"/>
</dbReference>
<accession>H6L9Q0</accession>
<dbReference type="EC" id="5.1.99.6" evidence="19"/>
<keyword evidence="23" id="KW-1185">Reference proteome</keyword>
<evidence type="ECO:0000256" key="11">
    <source>
        <dbReference type="ARBA" id="ARBA00023235"/>
    </source>
</evidence>
<dbReference type="NCBIfam" id="TIGR00197">
    <property type="entry name" value="yjeF_nterm"/>
    <property type="match status" value="1"/>
</dbReference>
<feature type="binding site" evidence="17">
    <location>
        <position position="375"/>
    </location>
    <ligand>
        <name>(6S)-NADPHX</name>
        <dbReference type="ChEBI" id="CHEBI:64076"/>
    </ligand>
</feature>
<keyword evidence="6 17" id="KW-0547">Nucleotide-binding</keyword>
<feature type="domain" description="YjeF C-terminal" evidence="20">
    <location>
        <begin position="226"/>
        <end position="499"/>
    </location>
</feature>
<keyword evidence="7 17" id="KW-0067">ATP-binding</keyword>
<keyword evidence="9 18" id="KW-0630">Potassium</keyword>
<dbReference type="HOGENOM" id="CLU_024853_4_1_10"/>
<comment type="caution">
    <text evidence="18">Lacks conserved residue(s) required for the propagation of feature annotation.</text>
</comment>
<evidence type="ECO:0000256" key="4">
    <source>
        <dbReference type="ARBA" id="ARBA00009524"/>
    </source>
</evidence>
<dbReference type="PROSITE" id="PS01050">
    <property type="entry name" value="YJEF_C_2"/>
    <property type="match status" value="1"/>
</dbReference>
<dbReference type="InterPro" id="IPR004443">
    <property type="entry name" value="YjeF_N_dom"/>
</dbReference>
<feature type="binding site" evidence="18">
    <location>
        <position position="60"/>
    </location>
    <ligand>
        <name>K(+)</name>
        <dbReference type="ChEBI" id="CHEBI:29103"/>
    </ligand>
</feature>
<dbReference type="STRING" id="984262.SGRA_0489"/>
<organism evidence="22 23">
    <name type="scientific">Saprospira grandis (strain Lewin)</name>
    <dbReference type="NCBI Taxonomy" id="984262"/>
    <lineage>
        <taxon>Bacteria</taxon>
        <taxon>Pseudomonadati</taxon>
        <taxon>Bacteroidota</taxon>
        <taxon>Saprospiria</taxon>
        <taxon>Saprospirales</taxon>
        <taxon>Saprospiraceae</taxon>
        <taxon>Saprospira</taxon>
    </lineage>
</organism>
<evidence type="ECO:0000256" key="13">
    <source>
        <dbReference type="ARBA" id="ARBA00023268"/>
    </source>
</evidence>
<comment type="cofactor">
    <cofactor evidence="17">
        <name>Mg(2+)</name>
        <dbReference type="ChEBI" id="CHEBI:18420"/>
    </cofactor>
</comment>
<keyword evidence="10 17" id="KW-0520">NAD</keyword>
<comment type="cofactor">
    <cofactor evidence="18 19">
        <name>K(+)</name>
        <dbReference type="ChEBI" id="CHEBI:29103"/>
    </cofactor>
    <text evidence="18 19">Binds 1 potassium ion per subunit.</text>
</comment>
<keyword evidence="11 18" id="KW-0413">Isomerase</keyword>
<dbReference type="InterPro" id="IPR036652">
    <property type="entry name" value="YjeF_N_dom_sf"/>
</dbReference>
<evidence type="ECO:0000256" key="17">
    <source>
        <dbReference type="HAMAP-Rule" id="MF_01965"/>
    </source>
</evidence>
<evidence type="ECO:0000259" key="20">
    <source>
        <dbReference type="PROSITE" id="PS51383"/>
    </source>
</evidence>
<feature type="domain" description="YjeF N-terminal" evidence="21">
    <location>
        <begin position="9"/>
        <end position="216"/>
    </location>
</feature>
<dbReference type="HAMAP" id="MF_01966">
    <property type="entry name" value="NADHX_epimerase"/>
    <property type="match status" value="1"/>
</dbReference>
<dbReference type="PANTHER" id="PTHR12592:SF0">
    <property type="entry name" value="ATP-DEPENDENT (S)-NAD(P)H-HYDRATE DEHYDRATASE"/>
    <property type="match status" value="1"/>
</dbReference>
<evidence type="ECO:0000256" key="6">
    <source>
        <dbReference type="ARBA" id="ARBA00022741"/>
    </source>
</evidence>
<comment type="catalytic activity">
    <reaction evidence="2 18 19">
        <text>(6R)-NADPHX = (6S)-NADPHX</text>
        <dbReference type="Rhea" id="RHEA:32227"/>
        <dbReference type="ChEBI" id="CHEBI:64076"/>
        <dbReference type="ChEBI" id="CHEBI:64077"/>
        <dbReference type="EC" id="5.1.99.6"/>
    </reaction>
</comment>
<dbReference type="PIRSF" id="PIRSF017184">
    <property type="entry name" value="Nnr"/>
    <property type="match status" value="1"/>
</dbReference>
<proteinExistence type="inferred from homology"/>
<evidence type="ECO:0000256" key="2">
    <source>
        <dbReference type="ARBA" id="ARBA00000909"/>
    </source>
</evidence>
<feature type="binding site" evidence="17">
    <location>
        <position position="261"/>
    </location>
    <ligand>
        <name>(6S)-NADPHX</name>
        <dbReference type="ChEBI" id="CHEBI:64076"/>
    </ligand>
</feature>
<name>H6L9Q0_SAPGL</name>
<reference evidence="22 23" key="1">
    <citation type="journal article" date="2012" name="Stand. Genomic Sci.">
        <title>Complete genome sequencing and analysis of Saprospira grandis str. Lewin, a predatory marine bacterium.</title>
        <authorList>
            <person name="Saw J.H."/>
            <person name="Yuryev A."/>
            <person name="Kanbe M."/>
            <person name="Hou S."/>
            <person name="Young A.G."/>
            <person name="Aizawa S."/>
            <person name="Alam M."/>
        </authorList>
    </citation>
    <scope>NUCLEOTIDE SEQUENCE [LARGE SCALE GENOMIC DNA]</scope>
    <source>
        <strain evidence="22 23">Lewin</strain>
    </source>
</reference>
<feature type="binding site" evidence="18">
    <location>
        <begin position="59"/>
        <end position="63"/>
    </location>
    <ligand>
        <name>(6S)-NADPHX</name>
        <dbReference type="ChEBI" id="CHEBI:64076"/>
    </ligand>
</feature>
<keyword evidence="22" id="KW-0418">Kinase</keyword>
<dbReference type="eggNOG" id="COG0062">
    <property type="taxonomic scope" value="Bacteria"/>
</dbReference>
<evidence type="ECO:0000256" key="7">
    <source>
        <dbReference type="ARBA" id="ARBA00022840"/>
    </source>
</evidence>
<comment type="similarity">
    <text evidence="17">Belongs to the NnrD/CARKD family.</text>
</comment>
<dbReference type="Pfam" id="PF01256">
    <property type="entry name" value="Carb_kinase"/>
    <property type="match status" value="1"/>
</dbReference>
<dbReference type="Pfam" id="PF03853">
    <property type="entry name" value="YjeF_N"/>
    <property type="match status" value="1"/>
</dbReference>
<dbReference type="PROSITE" id="PS51385">
    <property type="entry name" value="YJEF_N"/>
    <property type="match status" value="1"/>
</dbReference>
<dbReference type="Proteomes" id="UP000007519">
    <property type="component" value="Chromosome"/>
</dbReference>
<feature type="binding site" evidence="18">
    <location>
        <position position="160"/>
    </location>
    <ligand>
        <name>(6S)-NADPHX</name>
        <dbReference type="ChEBI" id="CHEBI:64076"/>
    </ligand>
</feature>
<comment type="similarity">
    <text evidence="18">Belongs to the NnrE/AIBP family.</text>
</comment>
<keyword evidence="22" id="KW-0808">Transferase</keyword>
<keyword evidence="13" id="KW-0511">Multifunctional enzyme</keyword>
<dbReference type="GO" id="GO:0052856">
    <property type="term" value="F:NAD(P)HX epimerase activity"/>
    <property type="evidence" value="ECO:0007669"/>
    <property type="project" value="UniProtKB-UniRule"/>
</dbReference>
<dbReference type="PANTHER" id="PTHR12592">
    <property type="entry name" value="ATP-DEPENDENT (S)-NAD(P)H-HYDRATE DEHYDRATASE FAMILY MEMBER"/>
    <property type="match status" value="1"/>
</dbReference>
<keyword evidence="8 17" id="KW-0521">NADP</keyword>
<dbReference type="Gene3D" id="3.40.1190.20">
    <property type="match status" value="1"/>
</dbReference>
<dbReference type="GO" id="GO:0046872">
    <property type="term" value="F:metal ion binding"/>
    <property type="evidence" value="ECO:0007669"/>
    <property type="project" value="UniProtKB-UniRule"/>
</dbReference>
<evidence type="ECO:0000313" key="23">
    <source>
        <dbReference type="Proteomes" id="UP000007519"/>
    </source>
</evidence>
<evidence type="ECO:0000256" key="12">
    <source>
        <dbReference type="ARBA" id="ARBA00023239"/>
    </source>
</evidence>
<dbReference type="GO" id="GO:0046496">
    <property type="term" value="P:nicotinamide nucleotide metabolic process"/>
    <property type="evidence" value="ECO:0007669"/>
    <property type="project" value="UniProtKB-UniRule"/>
</dbReference>
<dbReference type="InterPro" id="IPR017953">
    <property type="entry name" value="Carbohydrate_kinase_pred_CS"/>
</dbReference>
<evidence type="ECO:0000256" key="5">
    <source>
        <dbReference type="ARBA" id="ARBA00022723"/>
    </source>
</evidence>
<dbReference type="KEGG" id="sgn:SGRA_0489"/>
<comment type="catalytic activity">
    <reaction evidence="1 18 19">
        <text>(6R)-NADHX = (6S)-NADHX</text>
        <dbReference type="Rhea" id="RHEA:32215"/>
        <dbReference type="ChEBI" id="CHEBI:64074"/>
        <dbReference type="ChEBI" id="CHEBI:64075"/>
        <dbReference type="EC" id="5.1.99.6"/>
    </reaction>
</comment>
<protein>
    <recommendedName>
        <fullName evidence="19">Bifunctional NAD(P)H-hydrate repair enzyme</fullName>
    </recommendedName>
    <alternativeName>
        <fullName evidence="19">Nicotinamide nucleotide repair protein</fullName>
    </alternativeName>
    <domain>
        <recommendedName>
            <fullName evidence="19">ADP-dependent (S)-NAD(P)H-hydrate dehydratase</fullName>
            <ecNumber evidence="19">4.2.1.136</ecNumber>
        </recommendedName>
        <alternativeName>
            <fullName evidence="19">ADP-dependent NAD(P)HX dehydratase</fullName>
        </alternativeName>
    </domain>
    <domain>
        <recommendedName>
            <fullName evidence="19">NAD(P)H-hydrate epimerase</fullName>
            <ecNumber evidence="19">5.1.99.6</ecNumber>
        </recommendedName>
    </domain>
</protein>
<dbReference type="OrthoDB" id="9806925at2"/>
<comment type="catalytic activity">
    <reaction evidence="16 17 19">
        <text>(6S)-NADPHX + ADP = AMP + phosphate + NADPH + H(+)</text>
        <dbReference type="Rhea" id="RHEA:32235"/>
        <dbReference type="ChEBI" id="CHEBI:15378"/>
        <dbReference type="ChEBI" id="CHEBI:43474"/>
        <dbReference type="ChEBI" id="CHEBI:57783"/>
        <dbReference type="ChEBI" id="CHEBI:64076"/>
        <dbReference type="ChEBI" id="CHEBI:456215"/>
        <dbReference type="ChEBI" id="CHEBI:456216"/>
        <dbReference type="EC" id="4.2.1.136"/>
    </reaction>
</comment>
<feature type="binding site" evidence="17">
    <location>
        <position position="324"/>
    </location>
    <ligand>
        <name>(6S)-NADPHX</name>
        <dbReference type="ChEBI" id="CHEBI:64076"/>
    </ligand>
</feature>
<dbReference type="NCBIfam" id="TIGR00196">
    <property type="entry name" value="yjeF_cterm"/>
    <property type="match status" value="1"/>
</dbReference>
<dbReference type="InterPro" id="IPR030677">
    <property type="entry name" value="Nnr"/>
</dbReference>
<comment type="similarity">
    <text evidence="3 19">In the N-terminal section; belongs to the NnrE/AIBP family.</text>
</comment>
<dbReference type="GO" id="GO:0110051">
    <property type="term" value="P:metabolite repair"/>
    <property type="evidence" value="ECO:0007669"/>
    <property type="project" value="TreeGrafter"/>
</dbReference>
<comment type="function">
    <text evidence="14 19">Bifunctional enzyme that catalyzes the epimerization of the S- and R-forms of NAD(P)HX and the dehydration of the S-form of NAD(P)HX at the expense of ADP, which is converted to AMP. This allows the repair of both epimers of NAD(P)HX, a damaged form of NAD(P)H that is a result of enzymatic or heat-dependent hydration.</text>
</comment>